<dbReference type="Proteomes" id="UP001237642">
    <property type="component" value="Unassembled WGS sequence"/>
</dbReference>
<dbReference type="PANTHER" id="PTHR34211">
    <property type="entry name" value="CALCINEURIN-LIKE METALLO-PHOSPHOESTERASE SUPERFAMILY PROTEIN"/>
    <property type="match status" value="1"/>
</dbReference>
<name>A0AAD8I5U1_9APIA</name>
<protein>
    <submittedName>
        <fullName evidence="2">Calcineurin-like metallo-phosphoesterase superfamily protein</fullName>
    </submittedName>
</protein>
<keyword evidence="3" id="KW-1185">Reference proteome</keyword>
<gene>
    <name evidence="2" type="ORF">POM88_026102</name>
</gene>
<keyword evidence="1" id="KW-0472">Membrane</keyword>
<organism evidence="2 3">
    <name type="scientific">Heracleum sosnowskyi</name>
    <dbReference type="NCBI Taxonomy" id="360622"/>
    <lineage>
        <taxon>Eukaryota</taxon>
        <taxon>Viridiplantae</taxon>
        <taxon>Streptophyta</taxon>
        <taxon>Embryophyta</taxon>
        <taxon>Tracheophyta</taxon>
        <taxon>Spermatophyta</taxon>
        <taxon>Magnoliopsida</taxon>
        <taxon>eudicotyledons</taxon>
        <taxon>Gunneridae</taxon>
        <taxon>Pentapetalae</taxon>
        <taxon>asterids</taxon>
        <taxon>campanulids</taxon>
        <taxon>Apiales</taxon>
        <taxon>Apiaceae</taxon>
        <taxon>Apioideae</taxon>
        <taxon>apioid superclade</taxon>
        <taxon>Tordylieae</taxon>
        <taxon>Tordyliinae</taxon>
        <taxon>Heracleum</taxon>
    </lineage>
</organism>
<accession>A0AAD8I5U1</accession>
<feature type="transmembrane region" description="Helical" evidence="1">
    <location>
        <begin position="52"/>
        <end position="71"/>
    </location>
</feature>
<feature type="transmembrane region" description="Helical" evidence="1">
    <location>
        <begin position="83"/>
        <end position="101"/>
    </location>
</feature>
<keyword evidence="1" id="KW-1133">Transmembrane helix</keyword>
<reference evidence="2" key="1">
    <citation type="submission" date="2023-02" db="EMBL/GenBank/DDBJ databases">
        <title>Genome of toxic invasive species Heracleum sosnowskyi carries increased number of genes despite the absence of recent whole-genome duplications.</title>
        <authorList>
            <person name="Schelkunov M."/>
            <person name="Shtratnikova V."/>
            <person name="Makarenko M."/>
            <person name="Klepikova A."/>
            <person name="Omelchenko D."/>
            <person name="Novikova G."/>
            <person name="Obukhova E."/>
            <person name="Bogdanov V."/>
            <person name="Penin A."/>
            <person name="Logacheva M."/>
        </authorList>
    </citation>
    <scope>NUCLEOTIDE SEQUENCE</scope>
    <source>
        <strain evidence="2">Hsosn_3</strain>
        <tissue evidence="2">Leaf</tissue>
    </source>
</reference>
<dbReference type="EMBL" id="JAUIZM010000006">
    <property type="protein sequence ID" value="KAK1379358.1"/>
    <property type="molecule type" value="Genomic_DNA"/>
</dbReference>
<evidence type="ECO:0000256" key="1">
    <source>
        <dbReference type="SAM" id="Phobius"/>
    </source>
</evidence>
<feature type="transmembrane region" description="Helical" evidence="1">
    <location>
        <begin position="22"/>
        <end position="40"/>
    </location>
</feature>
<feature type="transmembrane region" description="Helical" evidence="1">
    <location>
        <begin position="152"/>
        <end position="170"/>
    </location>
</feature>
<reference evidence="2" key="2">
    <citation type="submission" date="2023-05" db="EMBL/GenBank/DDBJ databases">
        <authorList>
            <person name="Schelkunov M.I."/>
        </authorList>
    </citation>
    <scope>NUCLEOTIDE SEQUENCE</scope>
    <source>
        <strain evidence="2">Hsosn_3</strain>
        <tissue evidence="2">Leaf</tissue>
    </source>
</reference>
<dbReference type="AlphaFoldDB" id="A0AAD8I5U1"/>
<evidence type="ECO:0000313" key="3">
    <source>
        <dbReference type="Proteomes" id="UP001237642"/>
    </source>
</evidence>
<dbReference type="PANTHER" id="PTHR34211:SF3">
    <property type="entry name" value="CALCINEURIN-LIKE METALLO-PHOSPHOESTERASE SUPERFAMILY PROTEIN"/>
    <property type="match status" value="1"/>
</dbReference>
<evidence type="ECO:0000313" key="2">
    <source>
        <dbReference type="EMBL" id="KAK1379358.1"/>
    </source>
</evidence>
<comment type="caution">
    <text evidence="2">The sequence shown here is derived from an EMBL/GenBank/DDBJ whole genome shotgun (WGS) entry which is preliminary data.</text>
</comment>
<sequence>METVRTILQHPYPYPHEHSKHTVIAVLVGCFFFISSDNMHTLIHKLDNNIKWWSMYGCLLGFFYFFSSPFVGKTIQPSYSNFSRWYVGWILVAAVYHLPSFQSMGVDMRMNLSLFLTIYLSSILFLLVFHLIFLGLWYIGLVARVAGQRPEILTIFQNCVVLSIACYVFYSHCGNRAIMKDKTFERRNSSWFKLWNKEERNTWIQQFIRMNELKDHVCSSWFDPVGSASDYPLLSKWVIYGEIACNGPCPGSH</sequence>
<keyword evidence="1" id="KW-0812">Transmembrane</keyword>
<feature type="transmembrane region" description="Helical" evidence="1">
    <location>
        <begin position="113"/>
        <end position="140"/>
    </location>
</feature>
<proteinExistence type="predicted"/>